<keyword evidence="2" id="KW-0489">Methyltransferase</keyword>
<comment type="caution">
    <text evidence="2">The sequence shown here is derived from an EMBL/GenBank/DDBJ whole genome shotgun (WGS) entry which is preliminary data.</text>
</comment>
<dbReference type="GO" id="GO:0008757">
    <property type="term" value="F:S-adenosylmethionine-dependent methyltransferase activity"/>
    <property type="evidence" value="ECO:0007669"/>
    <property type="project" value="InterPro"/>
</dbReference>
<name>A0A953LY15_9BACT</name>
<organism evidence="2 3">
    <name type="scientific">Candidatus Nitrobium versatile</name>
    <dbReference type="NCBI Taxonomy" id="2884831"/>
    <lineage>
        <taxon>Bacteria</taxon>
        <taxon>Pseudomonadati</taxon>
        <taxon>Nitrospirota</taxon>
        <taxon>Nitrospiria</taxon>
        <taxon>Nitrospirales</taxon>
        <taxon>Nitrospiraceae</taxon>
        <taxon>Candidatus Nitrobium</taxon>
    </lineage>
</organism>
<dbReference type="Gene3D" id="3.40.50.150">
    <property type="entry name" value="Vaccinia Virus protein VP39"/>
    <property type="match status" value="1"/>
</dbReference>
<reference evidence="2" key="2">
    <citation type="submission" date="2021-08" db="EMBL/GenBank/DDBJ databases">
        <authorList>
            <person name="Dalcin Martins P."/>
        </authorList>
    </citation>
    <scope>NUCLEOTIDE SEQUENCE</scope>
    <source>
        <strain evidence="2">MAG_39</strain>
    </source>
</reference>
<protein>
    <submittedName>
        <fullName evidence="2">Methyltransferase domain-containing protein</fullName>
    </submittedName>
</protein>
<dbReference type="Proteomes" id="UP000705867">
    <property type="component" value="Unassembled WGS sequence"/>
</dbReference>
<dbReference type="InterPro" id="IPR013216">
    <property type="entry name" value="Methyltransf_11"/>
</dbReference>
<gene>
    <name evidence="2" type="ORF">K8I29_15210</name>
</gene>
<proteinExistence type="predicted"/>
<dbReference type="EMBL" id="JAIOIV010000120">
    <property type="protein sequence ID" value="MBZ0157546.1"/>
    <property type="molecule type" value="Genomic_DNA"/>
</dbReference>
<dbReference type="PANTHER" id="PTHR43861:SF1">
    <property type="entry name" value="TRANS-ACONITATE 2-METHYLTRANSFERASE"/>
    <property type="match status" value="1"/>
</dbReference>
<sequence>MDYLMENEEEALRLEAKTDVVVVEQQARWAGIQPGMRVADIGCGPGKTTSVLHALVQPGGTAVGVDGSERRIAHARKNFGAEGIEFVQKDILNPLDDLGVFDFVWVRFFLEYYRSNALAIVCNIAERVKPGGILCLIDLDYNCLSHYGLSPRLERTVFAIIKALEENANFDPYMGRKLYSFLYDMGFQDIGVSVAAHHLIYGTLRETDAFNWLKKIEVAPKRIDFIFEEYEGGYEEFREEFDRFFSSPRRFTYTPVIACRGRKPAD</sequence>
<feature type="domain" description="Methyltransferase type 11" evidence="1">
    <location>
        <begin position="40"/>
        <end position="135"/>
    </location>
</feature>
<keyword evidence="2" id="KW-0808">Transferase</keyword>
<reference evidence="2" key="1">
    <citation type="journal article" date="2021" name="bioRxiv">
        <title>Unraveling nitrogen, sulfur and carbon metabolic pathways and microbial community transcriptional responses to substrate deprivation and toxicity stresses in a bioreactor mimicking anoxic brackish coastal sediment conditions.</title>
        <authorList>
            <person name="Martins P.D."/>
            <person name="Echeveste M.J."/>
            <person name="Arshad A."/>
            <person name="Kurth J."/>
            <person name="Ouboter H."/>
            <person name="Jetten M.S.M."/>
            <person name="Welte C.U."/>
        </authorList>
    </citation>
    <scope>NUCLEOTIDE SEQUENCE</scope>
    <source>
        <strain evidence="2">MAG_39</strain>
    </source>
</reference>
<dbReference type="AlphaFoldDB" id="A0A953LY15"/>
<dbReference type="SUPFAM" id="SSF53335">
    <property type="entry name" value="S-adenosyl-L-methionine-dependent methyltransferases"/>
    <property type="match status" value="1"/>
</dbReference>
<evidence type="ECO:0000313" key="3">
    <source>
        <dbReference type="Proteomes" id="UP000705867"/>
    </source>
</evidence>
<dbReference type="PANTHER" id="PTHR43861">
    <property type="entry name" value="TRANS-ACONITATE 2-METHYLTRANSFERASE-RELATED"/>
    <property type="match status" value="1"/>
</dbReference>
<accession>A0A953LY15</accession>
<dbReference type="CDD" id="cd02440">
    <property type="entry name" value="AdoMet_MTases"/>
    <property type="match status" value="1"/>
</dbReference>
<evidence type="ECO:0000259" key="1">
    <source>
        <dbReference type="Pfam" id="PF08241"/>
    </source>
</evidence>
<dbReference type="InterPro" id="IPR029063">
    <property type="entry name" value="SAM-dependent_MTases_sf"/>
</dbReference>
<dbReference type="GO" id="GO:0032259">
    <property type="term" value="P:methylation"/>
    <property type="evidence" value="ECO:0007669"/>
    <property type="project" value="UniProtKB-KW"/>
</dbReference>
<evidence type="ECO:0000313" key="2">
    <source>
        <dbReference type="EMBL" id="MBZ0157546.1"/>
    </source>
</evidence>
<dbReference type="Pfam" id="PF08241">
    <property type="entry name" value="Methyltransf_11"/>
    <property type="match status" value="1"/>
</dbReference>